<accession>A0A1N7JPX0</accession>
<dbReference type="GO" id="GO:0008757">
    <property type="term" value="F:S-adenosylmethionine-dependent methyltransferase activity"/>
    <property type="evidence" value="ECO:0007669"/>
    <property type="project" value="InterPro"/>
</dbReference>
<dbReference type="CDD" id="cd02440">
    <property type="entry name" value="AdoMet_MTases"/>
    <property type="match status" value="1"/>
</dbReference>
<organism evidence="2 3">
    <name type="scientific">Insolitispirillum peregrinum</name>
    <dbReference type="NCBI Taxonomy" id="80876"/>
    <lineage>
        <taxon>Bacteria</taxon>
        <taxon>Pseudomonadati</taxon>
        <taxon>Pseudomonadota</taxon>
        <taxon>Alphaproteobacteria</taxon>
        <taxon>Rhodospirillales</taxon>
        <taxon>Novispirillaceae</taxon>
        <taxon>Insolitispirillum</taxon>
    </lineage>
</organism>
<protein>
    <submittedName>
        <fullName evidence="2">Pseudaminic acid biosynthesis-associated methylase</fullName>
    </submittedName>
</protein>
<evidence type="ECO:0000259" key="1">
    <source>
        <dbReference type="Pfam" id="PF08241"/>
    </source>
</evidence>
<sequence length="211" mass="23924">MTNTKQLDAWTGDFGRAYLQRNSVTDDTDLAPRTAAWGNVLRSFPEVPGSILEVGANIGRNLACWARLTDASLHAVEPFADAFAQQPSLLGDRLTSAHNCSGFELPFEDNSIDFVFTSGVLIHIAPADLPRIMSEVVRVSRRYVLCNEYFAKQPEEISYRGEAGLLFKRDFGRYYQEQWPDLKPLNTGFFWLGNSPFDDTTWWLFEKTRGE</sequence>
<proteinExistence type="predicted"/>
<keyword evidence="3" id="KW-1185">Reference proteome</keyword>
<dbReference type="GO" id="GO:0032259">
    <property type="term" value="P:methylation"/>
    <property type="evidence" value="ECO:0007669"/>
    <property type="project" value="UniProtKB-KW"/>
</dbReference>
<keyword evidence="2" id="KW-0808">Transferase</keyword>
<keyword evidence="2" id="KW-0489">Methyltransferase</keyword>
<feature type="domain" description="Methyltransferase type 11" evidence="1">
    <location>
        <begin position="52"/>
        <end position="141"/>
    </location>
</feature>
<evidence type="ECO:0000313" key="2">
    <source>
        <dbReference type="EMBL" id="SIS51301.1"/>
    </source>
</evidence>
<dbReference type="SUPFAM" id="SSF53335">
    <property type="entry name" value="S-adenosyl-L-methionine-dependent methyltransferases"/>
    <property type="match status" value="1"/>
</dbReference>
<dbReference type="InterPro" id="IPR029063">
    <property type="entry name" value="SAM-dependent_MTases_sf"/>
</dbReference>
<dbReference type="STRING" id="80876.SAMN05421779_102415"/>
<dbReference type="AlphaFoldDB" id="A0A1N7JPX0"/>
<dbReference type="Pfam" id="PF08241">
    <property type="entry name" value="Methyltransf_11"/>
    <property type="match status" value="1"/>
</dbReference>
<reference evidence="2 3" key="1">
    <citation type="submission" date="2017-01" db="EMBL/GenBank/DDBJ databases">
        <authorList>
            <person name="Mah S.A."/>
            <person name="Swanson W.J."/>
            <person name="Moy G.W."/>
            <person name="Vacquier V.D."/>
        </authorList>
    </citation>
    <scope>NUCLEOTIDE SEQUENCE [LARGE SCALE GENOMIC DNA]</scope>
    <source>
        <strain evidence="2 3">DSM 11589</strain>
    </source>
</reference>
<dbReference type="EMBL" id="FTOA01000002">
    <property type="protein sequence ID" value="SIS51301.1"/>
    <property type="molecule type" value="Genomic_DNA"/>
</dbReference>
<dbReference type="Proteomes" id="UP000185678">
    <property type="component" value="Unassembled WGS sequence"/>
</dbReference>
<dbReference type="NCBIfam" id="TIGR03587">
    <property type="entry name" value="Pse_Me-ase"/>
    <property type="match status" value="1"/>
</dbReference>
<evidence type="ECO:0000313" key="3">
    <source>
        <dbReference type="Proteomes" id="UP000185678"/>
    </source>
</evidence>
<dbReference type="InterPro" id="IPR013216">
    <property type="entry name" value="Methyltransf_11"/>
</dbReference>
<name>A0A1N7JPX0_9PROT</name>
<dbReference type="InterPro" id="IPR020027">
    <property type="entry name" value="Pseudamin_synth-assoc_MeTrfase"/>
</dbReference>
<dbReference type="RefSeq" id="WP_076399278.1">
    <property type="nucleotide sequence ID" value="NZ_FTOA01000002.1"/>
</dbReference>
<gene>
    <name evidence="2" type="ORF">SAMN05421779_102415</name>
</gene>
<dbReference type="Gene3D" id="3.40.50.150">
    <property type="entry name" value="Vaccinia Virus protein VP39"/>
    <property type="match status" value="1"/>
</dbReference>